<evidence type="ECO:0000313" key="2">
    <source>
        <dbReference type="Proteomes" id="UP000282184"/>
    </source>
</evidence>
<dbReference type="OrthoDB" id="790721at2"/>
<dbReference type="EMBL" id="RXOF01000003">
    <property type="protein sequence ID" value="RTQ51492.1"/>
    <property type="molecule type" value="Genomic_DNA"/>
</dbReference>
<protein>
    <submittedName>
        <fullName evidence="1">Uncharacterized protein</fullName>
    </submittedName>
</protein>
<sequence>MTFLLRSVGFRRGTCWVPPFELRPGWLVRVYLPNFSQRSNEPLGRDLAQQIALVLIFLAKPDRLLPYARPYQNRRRDYWPWPPTVARYLRKQHQASPEQVRRIAQELELNERQPMRELGLPQRLALDMKGLWLRYEAVQFDFYGLQADSVAWLEQVLAAELARGKAAIGFDNLQLLPPQEPLLYTERVVVTEPGGGHWAFERDASSPPPS</sequence>
<comment type="caution">
    <text evidence="1">The sequence shown here is derived from an EMBL/GenBank/DDBJ whole genome shotgun (WGS) entry which is preliminary data.</text>
</comment>
<name>A0A431U563_9BACT</name>
<gene>
    <name evidence="1" type="ORF">EJV47_06740</name>
</gene>
<dbReference type="RefSeq" id="WP_126692384.1">
    <property type="nucleotide sequence ID" value="NZ_RXOF01000003.1"/>
</dbReference>
<dbReference type="Proteomes" id="UP000282184">
    <property type="component" value="Unassembled WGS sequence"/>
</dbReference>
<proteinExistence type="predicted"/>
<reference evidence="1 2" key="1">
    <citation type="submission" date="2018-12" db="EMBL/GenBank/DDBJ databases">
        <title>Hymenobacter gummosus sp. nov., isolated from a spring.</title>
        <authorList>
            <person name="Nie L."/>
        </authorList>
    </citation>
    <scope>NUCLEOTIDE SEQUENCE [LARGE SCALE GENOMIC DNA]</scope>
    <source>
        <strain evidence="1 2">KCTC 52166</strain>
    </source>
</reference>
<evidence type="ECO:0000313" key="1">
    <source>
        <dbReference type="EMBL" id="RTQ51492.1"/>
    </source>
</evidence>
<accession>A0A431U563</accession>
<dbReference type="AlphaFoldDB" id="A0A431U563"/>
<keyword evidence="2" id="KW-1185">Reference proteome</keyword>
<organism evidence="1 2">
    <name type="scientific">Hymenobacter gummosus</name>
    <dbReference type="NCBI Taxonomy" id="1776032"/>
    <lineage>
        <taxon>Bacteria</taxon>
        <taxon>Pseudomonadati</taxon>
        <taxon>Bacteroidota</taxon>
        <taxon>Cytophagia</taxon>
        <taxon>Cytophagales</taxon>
        <taxon>Hymenobacteraceae</taxon>
        <taxon>Hymenobacter</taxon>
    </lineage>
</organism>